<evidence type="ECO:0000256" key="1">
    <source>
        <dbReference type="ARBA" id="ARBA00005736"/>
    </source>
</evidence>
<dbReference type="PANTHER" id="PTHR21027">
    <property type="entry name" value="TRNA-SPLICING ENDONUCLEASE SUBUNIT SEN54"/>
    <property type="match status" value="1"/>
</dbReference>
<keyword evidence="5" id="KW-1185">Reference proteome</keyword>
<accession>A0AAN9I4M1</accession>
<proteinExistence type="inferred from homology"/>
<evidence type="ECO:0000313" key="5">
    <source>
        <dbReference type="Proteomes" id="UP001372338"/>
    </source>
</evidence>
<comment type="similarity">
    <text evidence="1">Belongs to the SEN54 family.</text>
</comment>
<dbReference type="AlphaFoldDB" id="A0AAN9I4M1"/>
<feature type="domain" description="tRNA-splicing endonuclease subunit Sen54 N-terminal" evidence="3">
    <location>
        <begin position="38"/>
        <end position="96"/>
    </location>
</feature>
<protein>
    <recommendedName>
        <fullName evidence="3">tRNA-splicing endonuclease subunit Sen54 N-terminal domain-containing protein</fullName>
    </recommendedName>
</protein>
<evidence type="ECO:0000259" key="3">
    <source>
        <dbReference type="Pfam" id="PF12928"/>
    </source>
</evidence>
<gene>
    <name evidence="4" type="ORF">RIF29_19992</name>
</gene>
<dbReference type="EMBL" id="JAYWIO010000004">
    <property type="protein sequence ID" value="KAK7267323.1"/>
    <property type="molecule type" value="Genomic_DNA"/>
</dbReference>
<dbReference type="PANTHER" id="PTHR21027:SF1">
    <property type="entry name" value="TRNA-SPLICING ENDONUCLEASE SUBUNIT SEN54"/>
    <property type="match status" value="1"/>
</dbReference>
<keyword evidence="2" id="KW-0819">tRNA processing</keyword>
<dbReference type="GO" id="GO:0000379">
    <property type="term" value="P:tRNA-type intron splice site recognition and cleavage"/>
    <property type="evidence" value="ECO:0007669"/>
    <property type="project" value="TreeGrafter"/>
</dbReference>
<dbReference type="InterPro" id="IPR024337">
    <property type="entry name" value="tRNA_splic_suSen54"/>
</dbReference>
<dbReference type="Proteomes" id="UP001372338">
    <property type="component" value="Unassembled WGS sequence"/>
</dbReference>
<organism evidence="4 5">
    <name type="scientific">Crotalaria pallida</name>
    <name type="common">Smooth rattlebox</name>
    <name type="synonym">Crotalaria striata</name>
    <dbReference type="NCBI Taxonomy" id="3830"/>
    <lineage>
        <taxon>Eukaryota</taxon>
        <taxon>Viridiplantae</taxon>
        <taxon>Streptophyta</taxon>
        <taxon>Embryophyta</taxon>
        <taxon>Tracheophyta</taxon>
        <taxon>Spermatophyta</taxon>
        <taxon>Magnoliopsida</taxon>
        <taxon>eudicotyledons</taxon>
        <taxon>Gunneridae</taxon>
        <taxon>Pentapetalae</taxon>
        <taxon>rosids</taxon>
        <taxon>fabids</taxon>
        <taxon>Fabales</taxon>
        <taxon>Fabaceae</taxon>
        <taxon>Papilionoideae</taxon>
        <taxon>50 kb inversion clade</taxon>
        <taxon>genistoids sensu lato</taxon>
        <taxon>core genistoids</taxon>
        <taxon>Crotalarieae</taxon>
        <taxon>Crotalaria</taxon>
    </lineage>
</organism>
<sequence length="265" mass="29980">MEGKVWECSLIENSDDEVLLQNASDEEEHSISSGSMQKLQFRSVKSKAIWNDELGMAEVVDKKGKMWLTTGIIRSGKTYFSLEETLYLMEVGALQLLDNCDTIISLTEMYKKITSGKSGCCWELYEVYRHLKSLGYIVGRHGLAWSVKSIQSVHKPVSLEGIGDNKQMLDVGSNIELPINELFREMQISDLRPDFDVYLPNNKFRKSSPGDPSFLLHLSRDHPPSRAEIEVLERQCGGVPLKVCLVDNGRVSFFSFEKVELLVLP</sequence>
<reference evidence="4 5" key="1">
    <citation type="submission" date="2024-01" db="EMBL/GenBank/DDBJ databases">
        <title>The genomes of 5 underutilized Papilionoideae crops provide insights into root nodulation and disease resistanc.</title>
        <authorList>
            <person name="Yuan L."/>
        </authorList>
    </citation>
    <scope>NUCLEOTIDE SEQUENCE [LARGE SCALE GENOMIC DNA]</scope>
    <source>
        <strain evidence="4">ZHUSHIDOU_FW_LH</strain>
        <tissue evidence="4">Leaf</tissue>
    </source>
</reference>
<comment type="caution">
    <text evidence="4">The sequence shown here is derived from an EMBL/GenBank/DDBJ whole genome shotgun (WGS) entry which is preliminary data.</text>
</comment>
<name>A0AAN9I4M1_CROPI</name>
<dbReference type="Gene3D" id="3.40.1350.150">
    <property type="match status" value="1"/>
</dbReference>
<evidence type="ECO:0000256" key="2">
    <source>
        <dbReference type="ARBA" id="ARBA00022694"/>
    </source>
</evidence>
<dbReference type="GO" id="GO:0000214">
    <property type="term" value="C:tRNA-intron endonuclease complex"/>
    <property type="evidence" value="ECO:0007669"/>
    <property type="project" value="TreeGrafter"/>
</dbReference>
<evidence type="ECO:0000313" key="4">
    <source>
        <dbReference type="EMBL" id="KAK7267323.1"/>
    </source>
</evidence>
<dbReference type="InterPro" id="IPR024336">
    <property type="entry name" value="tRNA_splic_suSen54_N"/>
</dbReference>
<dbReference type="Pfam" id="PF12928">
    <property type="entry name" value="tRNA_int_end_N2"/>
    <property type="match status" value="1"/>
</dbReference>